<name>A0ACD5ZSN8_AVESA</name>
<evidence type="ECO:0000313" key="1">
    <source>
        <dbReference type="EnsemblPlants" id="AVESA.00010b.r2.7AG1216900.1.CDS"/>
    </source>
</evidence>
<accession>A0ACD5ZSN8</accession>
<reference evidence="1" key="1">
    <citation type="submission" date="2021-05" db="EMBL/GenBank/DDBJ databases">
        <authorList>
            <person name="Scholz U."/>
            <person name="Mascher M."/>
            <person name="Fiebig A."/>
        </authorList>
    </citation>
    <scope>NUCLEOTIDE SEQUENCE [LARGE SCALE GENOMIC DNA]</scope>
</reference>
<dbReference type="EnsemblPlants" id="AVESA.00010b.r2.7AG1216900.1">
    <property type="protein sequence ID" value="AVESA.00010b.r2.7AG1216900.1.CDS"/>
    <property type="gene ID" value="AVESA.00010b.r2.7AG1216900"/>
</dbReference>
<reference evidence="1" key="2">
    <citation type="submission" date="2025-09" db="UniProtKB">
        <authorList>
            <consortium name="EnsemblPlants"/>
        </authorList>
    </citation>
    <scope>IDENTIFICATION</scope>
</reference>
<keyword evidence="2" id="KW-1185">Reference proteome</keyword>
<proteinExistence type="predicted"/>
<protein>
    <submittedName>
        <fullName evidence="1">Uncharacterized protein</fullName>
    </submittedName>
</protein>
<dbReference type="Proteomes" id="UP001732700">
    <property type="component" value="Chromosome 7A"/>
</dbReference>
<organism evidence="1 2">
    <name type="scientific">Avena sativa</name>
    <name type="common">Oat</name>
    <dbReference type="NCBI Taxonomy" id="4498"/>
    <lineage>
        <taxon>Eukaryota</taxon>
        <taxon>Viridiplantae</taxon>
        <taxon>Streptophyta</taxon>
        <taxon>Embryophyta</taxon>
        <taxon>Tracheophyta</taxon>
        <taxon>Spermatophyta</taxon>
        <taxon>Magnoliopsida</taxon>
        <taxon>Liliopsida</taxon>
        <taxon>Poales</taxon>
        <taxon>Poaceae</taxon>
        <taxon>BOP clade</taxon>
        <taxon>Pooideae</taxon>
        <taxon>Poodae</taxon>
        <taxon>Poeae</taxon>
        <taxon>Poeae Chloroplast Group 1 (Aveneae type)</taxon>
        <taxon>Aveninae</taxon>
        <taxon>Avena</taxon>
    </lineage>
</organism>
<evidence type="ECO:0000313" key="2">
    <source>
        <dbReference type="Proteomes" id="UP001732700"/>
    </source>
</evidence>
<sequence length="525" mass="58415">MESPPPRSDELLGRVIAGLHALFRPWHSSTSPRWSELPQELLGLVLAGLPHPADRARFRLVCRSWYSAPPPPQLSWIDSVCRSWYSVSSPKQQSSIQSVCRLLETPDSRSDVPWRCIWRSIFSPRKRPWIVIPGGFFLDDIALKFSECGPKPTASFPENLRCVGSTDNWLALDFMDNEKRHTYFLHNPFSKEIVPLSKLDAVIGNASELFHIHKVLMRSTPDDLVSVMTNNWNYPIILIQPKKGVWLPKPQTTPFVSIIDVAFLGDILYGITKDEELFSLRIIFDVHNTPMVTMERVIWSNIDGADAANDENNGEGGNNDEGEQDNNEVLSEDDTRLTWNTGDGKIDGGITYEHGFMIFRYLVESCGNLLMVRRQLNGVKLSYRVEVFIANMSARRWIPMSSGLGGQALFISKRFSKCSLKGSDLDREGSPAVPQALLTLGTALPPRGGTTATHHPDLAGPDADLGATSPEMRSRAGSCVHGERNTRRRRPQADSARRRLPTAAEGGGGRGGDAGGWVPRDEYDA</sequence>